<gene>
    <name evidence="6" type="ORF">SAMN05216268_111122</name>
</gene>
<comment type="similarity">
    <text evidence="1">Belongs to the LysR transcriptional regulatory family.</text>
</comment>
<proteinExistence type="inferred from homology"/>
<dbReference type="PANTHER" id="PTHR30346:SF0">
    <property type="entry name" value="HCA OPERON TRANSCRIPTIONAL ACTIVATOR HCAR"/>
    <property type="match status" value="1"/>
</dbReference>
<dbReference type="InterPro" id="IPR000847">
    <property type="entry name" value="LysR_HTH_N"/>
</dbReference>
<dbReference type="GO" id="GO:0003677">
    <property type="term" value="F:DNA binding"/>
    <property type="evidence" value="ECO:0007669"/>
    <property type="project" value="UniProtKB-KW"/>
</dbReference>
<evidence type="ECO:0000313" key="7">
    <source>
        <dbReference type="Proteomes" id="UP000184388"/>
    </source>
</evidence>
<dbReference type="Proteomes" id="UP000184388">
    <property type="component" value="Unassembled WGS sequence"/>
</dbReference>
<evidence type="ECO:0000256" key="2">
    <source>
        <dbReference type="ARBA" id="ARBA00023015"/>
    </source>
</evidence>
<reference evidence="7" key="1">
    <citation type="submission" date="2016-11" db="EMBL/GenBank/DDBJ databases">
        <authorList>
            <person name="Jaros S."/>
            <person name="Januszkiewicz K."/>
            <person name="Wedrychowicz H."/>
        </authorList>
    </citation>
    <scope>NUCLEOTIDE SEQUENCE [LARGE SCALE GENOMIC DNA]</scope>
    <source>
        <strain evidence="7">CGMCC 4.3555</strain>
    </source>
</reference>
<dbReference type="CDD" id="cd08414">
    <property type="entry name" value="PBP2_LTTR_aromatics_like"/>
    <property type="match status" value="1"/>
</dbReference>
<dbReference type="GO" id="GO:0032993">
    <property type="term" value="C:protein-DNA complex"/>
    <property type="evidence" value="ECO:0007669"/>
    <property type="project" value="TreeGrafter"/>
</dbReference>
<dbReference type="SUPFAM" id="SSF53850">
    <property type="entry name" value="Periplasmic binding protein-like II"/>
    <property type="match status" value="1"/>
</dbReference>
<dbReference type="InterPro" id="IPR036388">
    <property type="entry name" value="WH-like_DNA-bd_sf"/>
</dbReference>
<dbReference type="Gene3D" id="1.10.10.10">
    <property type="entry name" value="Winged helix-like DNA-binding domain superfamily/Winged helix DNA-binding domain"/>
    <property type="match status" value="1"/>
</dbReference>
<dbReference type="SUPFAM" id="SSF46785">
    <property type="entry name" value="Winged helix' DNA-binding domain"/>
    <property type="match status" value="1"/>
</dbReference>
<feature type="domain" description="HTH lysR-type" evidence="5">
    <location>
        <begin position="13"/>
        <end position="70"/>
    </location>
</feature>
<sequence>MTDHPVIHNLCLMERRDLEIFLTLAEELHFGRTAQRLFVSQARVSQTIKQLERQIGTALFDRTSRRVELTPVGRDFLNDVRPGYELIRAGVEKAVAAGRGLAEPLRVGFTSPLAGEMVLFAASAYRESHPGAGEVALHEAPLGDPLGPLRRGELDLLLGQFPVSEPDLRTGPVLISDSRVLAVSTRHPFARRESVRLDDLARDKVISLSGPVPDYWLDHLLPRTTPDGSPVERVGEATTRQELLALVGAGRGVHPVASHEVRYYARPNVAYVPFAETPPLEYGLVWRAATETVRIRAFAGAAEEVVRQQNGPGQVCSECR</sequence>
<dbReference type="AlphaFoldDB" id="A0A9X8MZT7"/>
<keyword evidence="4" id="KW-0804">Transcription</keyword>
<evidence type="ECO:0000256" key="1">
    <source>
        <dbReference type="ARBA" id="ARBA00009437"/>
    </source>
</evidence>
<keyword evidence="2" id="KW-0805">Transcription regulation</keyword>
<evidence type="ECO:0000256" key="4">
    <source>
        <dbReference type="ARBA" id="ARBA00023163"/>
    </source>
</evidence>
<dbReference type="Pfam" id="PF03466">
    <property type="entry name" value="LysR_substrate"/>
    <property type="match status" value="1"/>
</dbReference>
<accession>A0A9X8MZT7</accession>
<keyword evidence="3 6" id="KW-0238">DNA-binding</keyword>
<dbReference type="PRINTS" id="PR00039">
    <property type="entry name" value="HTHLYSR"/>
</dbReference>
<dbReference type="GO" id="GO:0003700">
    <property type="term" value="F:DNA-binding transcription factor activity"/>
    <property type="evidence" value="ECO:0007669"/>
    <property type="project" value="InterPro"/>
</dbReference>
<dbReference type="Pfam" id="PF00126">
    <property type="entry name" value="HTH_1"/>
    <property type="match status" value="1"/>
</dbReference>
<name>A0A9X8MZT7_9ACTN</name>
<organism evidence="6 7">
    <name type="scientific">Streptomyces yunnanensis</name>
    <dbReference type="NCBI Taxonomy" id="156453"/>
    <lineage>
        <taxon>Bacteria</taxon>
        <taxon>Bacillati</taxon>
        <taxon>Actinomycetota</taxon>
        <taxon>Actinomycetes</taxon>
        <taxon>Kitasatosporales</taxon>
        <taxon>Streptomycetaceae</taxon>
        <taxon>Streptomyces</taxon>
    </lineage>
</organism>
<dbReference type="PANTHER" id="PTHR30346">
    <property type="entry name" value="TRANSCRIPTIONAL DUAL REGULATOR HCAR-RELATED"/>
    <property type="match status" value="1"/>
</dbReference>
<dbReference type="EMBL" id="FRBK01000011">
    <property type="protein sequence ID" value="SHM47033.1"/>
    <property type="molecule type" value="Genomic_DNA"/>
</dbReference>
<evidence type="ECO:0000313" key="6">
    <source>
        <dbReference type="EMBL" id="SHM47033.1"/>
    </source>
</evidence>
<dbReference type="InterPro" id="IPR036390">
    <property type="entry name" value="WH_DNA-bd_sf"/>
</dbReference>
<evidence type="ECO:0000256" key="3">
    <source>
        <dbReference type="ARBA" id="ARBA00023125"/>
    </source>
</evidence>
<protein>
    <submittedName>
        <fullName evidence="6">DNA-binding transcriptional regulator, LysR family</fullName>
    </submittedName>
</protein>
<dbReference type="PROSITE" id="PS50931">
    <property type="entry name" value="HTH_LYSR"/>
    <property type="match status" value="1"/>
</dbReference>
<dbReference type="InterPro" id="IPR005119">
    <property type="entry name" value="LysR_subst-bd"/>
</dbReference>
<dbReference type="Gene3D" id="3.40.190.10">
    <property type="entry name" value="Periplasmic binding protein-like II"/>
    <property type="match status" value="2"/>
</dbReference>
<dbReference type="FunFam" id="1.10.10.10:FF:000001">
    <property type="entry name" value="LysR family transcriptional regulator"/>
    <property type="match status" value="1"/>
</dbReference>
<evidence type="ECO:0000259" key="5">
    <source>
        <dbReference type="PROSITE" id="PS50931"/>
    </source>
</evidence>
<comment type="caution">
    <text evidence="6">The sequence shown here is derived from an EMBL/GenBank/DDBJ whole genome shotgun (WGS) entry which is preliminary data.</text>
</comment>